<reference evidence="1 2" key="1">
    <citation type="submission" date="2019-05" db="EMBL/GenBank/DDBJ databases">
        <title>Emergence of the Ug99 lineage of the wheat stem rust pathogen through somatic hybridization.</title>
        <authorList>
            <person name="Li F."/>
            <person name="Upadhyaya N.M."/>
            <person name="Sperschneider J."/>
            <person name="Matny O."/>
            <person name="Nguyen-Phuc H."/>
            <person name="Mago R."/>
            <person name="Raley C."/>
            <person name="Miller M.E."/>
            <person name="Silverstein K.A.T."/>
            <person name="Henningsen E."/>
            <person name="Hirsch C.D."/>
            <person name="Visser B."/>
            <person name="Pretorius Z.A."/>
            <person name="Steffenson B.J."/>
            <person name="Schwessinger B."/>
            <person name="Dodds P.N."/>
            <person name="Figueroa M."/>
        </authorList>
    </citation>
    <scope>NUCLEOTIDE SEQUENCE [LARGE SCALE GENOMIC DNA]</scope>
    <source>
        <strain evidence="1 2">Ug99</strain>
    </source>
</reference>
<dbReference type="AlphaFoldDB" id="A0A5B0SH99"/>
<organism evidence="1 2">
    <name type="scientific">Puccinia graminis f. sp. tritici</name>
    <dbReference type="NCBI Taxonomy" id="56615"/>
    <lineage>
        <taxon>Eukaryota</taxon>
        <taxon>Fungi</taxon>
        <taxon>Dikarya</taxon>
        <taxon>Basidiomycota</taxon>
        <taxon>Pucciniomycotina</taxon>
        <taxon>Pucciniomycetes</taxon>
        <taxon>Pucciniales</taxon>
        <taxon>Pucciniaceae</taxon>
        <taxon>Puccinia</taxon>
    </lineage>
</organism>
<evidence type="ECO:0000313" key="2">
    <source>
        <dbReference type="Proteomes" id="UP000325313"/>
    </source>
</evidence>
<sequence>MRLKWRDQATEAARQVSYPGHKDILGNELADKLAKEAVESSSAQKLLIKSNFKKVHRRITASLSPKLPISSGLHIALSSLINQLASGHNALNHHLFKICRTLDPLCPNCGARETVFHLMNFCPQIRTQRAALRKHLHLLKIRFRAERLDLVLNNRKAETALARFLLDSKRFSDKLSR</sequence>
<dbReference type="InterPro" id="IPR036397">
    <property type="entry name" value="RNaseH_sf"/>
</dbReference>
<comment type="caution">
    <text evidence="1">The sequence shown here is derived from an EMBL/GenBank/DDBJ whole genome shotgun (WGS) entry which is preliminary data.</text>
</comment>
<gene>
    <name evidence="1" type="ORF">PGTUg99_007063</name>
</gene>
<dbReference type="Proteomes" id="UP000325313">
    <property type="component" value="Unassembled WGS sequence"/>
</dbReference>
<protein>
    <submittedName>
        <fullName evidence="1">Uncharacterized protein</fullName>
    </submittedName>
</protein>
<evidence type="ECO:0000313" key="1">
    <source>
        <dbReference type="EMBL" id="KAA1137398.1"/>
    </source>
</evidence>
<dbReference type="GO" id="GO:0003676">
    <property type="term" value="F:nucleic acid binding"/>
    <property type="evidence" value="ECO:0007669"/>
    <property type="project" value="InterPro"/>
</dbReference>
<dbReference type="EMBL" id="VDEP01000008">
    <property type="protein sequence ID" value="KAA1137398.1"/>
    <property type="molecule type" value="Genomic_DNA"/>
</dbReference>
<dbReference type="Gene3D" id="3.30.420.10">
    <property type="entry name" value="Ribonuclease H-like superfamily/Ribonuclease H"/>
    <property type="match status" value="1"/>
</dbReference>
<proteinExistence type="predicted"/>
<name>A0A5B0SH99_PUCGR</name>
<accession>A0A5B0SH99</accession>